<dbReference type="AlphaFoldDB" id="A0AA39R106"/>
<evidence type="ECO:0000313" key="2">
    <source>
        <dbReference type="EMBL" id="KAK0512883.1"/>
    </source>
</evidence>
<feature type="transmembrane region" description="Helical" evidence="1">
    <location>
        <begin position="310"/>
        <end position="334"/>
    </location>
</feature>
<keyword evidence="1" id="KW-0472">Membrane</keyword>
<evidence type="ECO:0000256" key="1">
    <source>
        <dbReference type="SAM" id="Phobius"/>
    </source>
</evidence>
<comment type="caution">
    <text evidence="2">The sequence shown here is derived from an EMBL/GenBank/DDBJ whole genome shotgun (WGS) entry which is preliminary data.</text>
</comment>
<dbReference type="EMBL" id="JAFEKC020000009">
    <property type="protein sequence ID" value="KAK0512883.1"/>
    <property type="molecule type" value="Genomic_DNA"/>
</dbReference>
<dbReference type="Gene3D" id="1.20.58.340">
    <property type="entry name" value="Magnesium transport protein CorA, transmembrane region"/>
    <property type="match status" value="1"/>
</dbReference>
<dbReference type="Proteomes" id="UP001166286">
    <property type="component" value="Unassembled WGS sequence"/>
</dbReference>
<organism evidence="2 3">
    <name type="scientific">Cladonia borealis</name>
    <dbReference type="NCBI Taxonomy" id="184061"/>
    <lineage>
        <taxon>Eukaryota</taxon>
        <taxon>Fungi</taxon>
        <taxon>Dikarya</taxon>
        <taxon>Ascomycota</taxon>
        <taxon>Pezizomycotina</taxon>
        <taxon>Lecanoromycetes</taxon>
        <taxon>OSLEUM clade</taxon>
        <taxon>Lecanoromycetidae</taxon>
        <taxon>Lecanorales</taxon>
        <taxon>Lecanorineae</taxon>
        <taxon>Cladoniaceae</taxon>
        <taxon>Cladonia</taxon>
    </lineage>
</organism>
<protein>
    <submittedName>
        <fullName evidence="2">Uncharacterized protein</fullName>
    </submittedName>
</protein>
<gene>
    <name evidence="2" type="ORF">JMJ35_004900</name>
</gene>
<keyword evidence="3" id="KW-1185">Reference proteome</keyword>
<reference evidence="2" key="1">
    <citation type="submission" date="2023-03" db="EMBL/GenBank/DDBJ databases">
        <title>Complete genome of Cladonia borealis.</title>
        <authorList>
            <person name="Park H."/>
        </authorList>
    </citation>
    <scope>NUCLEOTIDE SEQUENCE</scope>
    <source>
        <strain evidence="2">ANT050790</strain>
    </source>
</reference>
<keyword evidence="1" id="KW-0812">Transmembrane</keyword>
<sequence>MPGSATRFDQTTNKPHQHELWYSAVIRSNWVHGDETARDLSRKVADWRRFSLWSNYDLSTKRLHVVVLGWPPAMRGDFQSVFQGESGMQLQRHPMILHAYFARNLLLMTYDFLQEFSGPLYEWEFKAQQLKSANDYTERVQIFLAFSRQIQQVSTDYDVLDATLEHLSREYQWFEKNRRSTANSKIEIRASLQDETELRAPLLETFNSFLREAKLIRTYSNLYNERTKIGVSEGFAMVNQRDAEVNLRMATESTQIARASHQDSRALHVIQILTMFFLPASLVSSIFGMGFFSTSQGADGQAIFMISKSWWLYVAISIPLTLLCLMIMGGYNIALKLKASQKLPSDTEKAPSHQLKAE</sequence>
<proteinExistence type="predicted"/>
<keyword evidence="1" id="KW-1133">Transmembrane helix</keyword>
<feature type="transmembrane region" description="Helical" evidence="1">
    <location>
        <begin position="266"/>
        <end position="290"/>
    </location>
</feature>
<accession>A0AA39R106</accession>
<name>A0AA39R106_9LECA</name>
<evidence type="ECO:0000313" key="3">
    <source>
        <dbReference type="Proteomes" id="UP001166286"/>
    </source>
</evidence>